<organism evidence="1">
    <name type="scientific">marine sediment metagenome</name>
    <dbReference type="NCBI Taxonomy" id="412755"/>
    <lineage>
        <taxon>unclassified sequences</taxon>
        <taxon>metagenomes</taxon>
        <taxon>ecological metagenomes</taxon>
    </lineage>
</organism>
<reference evidence="1" key="1">
    <citation type="journal article" date="2014" name="Front. Microbiol.">
        <title>High frequency of phylogenetically diverse reductive dehalogenase-homologous genes in deep subseafloor sedimentary metagenomes.</title>
        <authorList>
            <person name="Kawai M."/>
            <person name="Futagami T."/>
            <person name="Toyoda A."/>
            <person name="Takaki Y."/>
            <person name="Nishi S."/>
            <person name="Hori S."/>
            <person name="Arai W."/>
            <person name="Tsubouchi T."/>
            <person name="Morono Y."/>
            <person name="Uchiyama I."/>
            <person name="Ito T."/>
            <person name="Fujiyama A."/>
            <person name="Inagaki F."/>
            <person name="Takami H."/>
        </authorList>
    </citation>
    <scope>NUCLEOTIDE SEQUENCE</scope>
    <source>
        <strain evidence="1">Expedition CK06-06</strain>
    </source>
</reference>
<name>X1VRC5_9ZZZZ</name>
<gene>
    <name evidence="1" type="ORF">S12H4_59044</name>
</gene>
<sequence length="30" mass="3476">SGNRQDPHVYLLFQYTDCLGNEDESVGYVR</sequence>
<comment type="caution">
    <text evidence="1">The sequence shown here is derived from an EMBL/GenBank/DDBJ whole genome shotgun (WGS) entry which is preliminary data.</text>
</comment>
<accession>X1VRC5</accession>
<feature type="non-terminal residue" evidence="1">
    <location>
        <position position="1"/>
    </location>
</feature>
<dbReference type="EMBL" id="BARW01038481">
    <property type="protein sequence ID" value="GAJ23027.1"/>
    <property type="molecule type" value="Genomic_DNA"/>
</dbReference>
<evidence type="ECO:0000313" key="1">
    <source>
        <dbReference type="EMBL" id="GAJ23027.1"/>
    </source>
</evidence>
<protein>
    <submittedName>
        <fullName evidence="1">Uncharacterized protein</fullName>
    </submittedName>
</protein>
<proteinExistence type="predicted"/>
<dbReference type="AlphaFoldDB" id="X1VRC5"/>